<comment type="caution">
    <text evidence="3">The sequence shown here is derived from an EMBL/GenBank/DDBJ whole genome shotgun (WGS) entry which is preliminary data.</text>
</comment>
<dbReference type="InterPro" id="IPR029063">
    <property type="entry name" value="SAM-dependent_MTases_sf"/>
</dbReference>
<keyword evidence="2" id="KW-0808">Transferase</keyword>
<evidence type="ECO:0000313" key="4">
    <source>
        <dbReference type="Proteomes" id="UP001526246"/>
    </source>
</evidence>
<evidence type="ECO:0000313" key="3">
    <source>
        <dbReference type="EMBL" id="MCW3796824.1"/>
    </source>
</evidence>
<proteinExistence type="predicted"/>
<reference evidence="3 4" key="1">
    <citation type="submission" date="2022-10" db="EMBL/GenBank/DDBJ databases">
        <title>Sphingomonas sp.</title>
        <authorList>
            <person name="Jin C."/>
        </authorList>
    </citation>
    <scope>NUCLEOTIDE SEQUENCE [LARGE SCALE GENOMIC DNA]</scope>
    <source>
        <strain evidence="3 4">BN140010</strain>
    </source>
</reference>
<evidence type="ECO:0000256" key="2">
    <source>
        <dbReference type="ARBA" id="ARBA00022679"/>
    </source>
</evidence>
<evidence type="ECO:0000256" key="1">
    <source>
        <dbReference type="ARBA" id="ARBA00022603"/>
    </source>
</evidence>
<keyword evidence="4" id="KW-1185">Reference proteome</keyword>
<dbReference type="PANTHER" id="PTHR13090:SF1">
    <property type="entry name" value="ARGININE-HYDROXYLASE NDUFAF5, MITOCHONDRIAL"/>
    <property type="match status" value="1"/>
</dbReference>
<keyword evidence="1 3" id="KW-0489">Methyltransferase</keyword>
<dbReference type="Proteomes" id="UP001526246">
    <property type="component" value="Unassembled WGS sequence"/>
</dbReference>
<dbReference type="RefSeq" id="WP_264880784.1">
    <property type="nucleotide sequence ID" value="NZ_JAPDOB010000001.1"/>
</dbReference>
<organism evidence="3 4">
    <name type="scientific">Sphingomonas arvum</name>
    <dbReference type="NCBI Taxonomy" id="2992113"/>
    <lineage>
        <taxon>Bacteria</taxon>
        <taxon>Pseudomonadati</taxon>
        <taxon>Pseudomonadota</taxon>
        <taxon>Alphaproteobacteria</taxon>
        <taxon>Sphingomonadales</taxon>
        <taxon>Sphingomonadaceae</taxon>
        <taxon>Sphingomonas</taxon>
    </lineage>
</organism>
<dbReference type="InterPro" id="IPR050602">
    <property type="entry name" value="Malonyl-ACP_OMT"/>
</dbReference>
<protein>
    <submittedName>
        <fullName evidence="3">SAM-dependent methyltransferase</fullName>
    </submittedName>
</protein>
<dbReference type="PANTHER" id="PTHR13090">
    <property type="entry name" value="ARGININE-HYDROXYLASE NDUFAF5, MITOCHONDRIAL"/>
    <property type="match status" value="1"/>
</dbReference>
<dbReference type="SUPFAM" id="SSF53335">
    <property type="entry name" value="S-adenosyl-L-methionine-dependent methyltransferases"/>
    <property type="match status" value="1"/>
</dbReference>
<sequence length="251" mass="26676">MADPLFDKQALALRRSRAARQGPRLFLAERMVADVAERLQMVKRRFGRGLLVGCPDERLAEPLGGAADQLVLAPVLEDLARFPPTSFELLIVLGQLDTTDELPAMLQAVRHLLAPGALFMGAFPGNDTLPVLRSAMLEADQASGHGVAPRVHPRIGASAFAGLLHSGGFELPVVDVDRVRLRYRAFSDLVADLRGMAATNVLAGRSRQAVGRAGLGAAQRAFAGAGDEAGTIETAELIHFAAWTPANSETA</sequence>
<dbReference type="Gene3D" id="3.40.50.150">
    <property type="entry name" value="Vaccinia Virus protein VP39"/>
    <property type="match status" value="1"/>
</dbReference>
<dbReference type="GO" id="GO:0008168">
    <property type="term" value="F:methyltransferase activity"/>
    <property type="evidence" value="ECO:0007669"/>
    <property type="project" value="UniProtKB-KW"/>
</dbReference>
<name>A0ABT3JCM3_9SPHN</name>
<dbReference type="GO" id="GO:0032259">
    <property type="term" value="P:methylation"/>
    <property type="evidence" value="ECO:0007669"/>
    <property type="project" value="UniProtKB-KW"/>
</dbReference>
<gene>
    <name evidence="3" type="ORF">OMW55_03260</name>
</gene>
<dbReference type="EMBL" id="JAPDOB010000001">
    <property type="protein sequence ID" value="MCW3796824.1"/>
    <property type="molecule type" value="Genomic_DNA"/>
</dbReference>
<accession>A0ABT3JCM3</accession>